<dbReference type="PANTHER" id="PTHR43179">
    <property type="entry name" value="RHAMNOSYLTRANSFERASE WBBL"/>
    <property type="match status" value="1"/>
</dbReference>
<gene>
    <name evidence="1" type="ORF">FHW14_000865</name>
</gene>
<dbReference type="Pfam" id="PF13641">
    <property type="entry name" value="Glyco_tranf_2_3"/>
    <property type="match status" value="1"/>
</dbReference>
<dbReference type="PANTHER" id="PTHR43179:SF7">
    <property type="entry name" value="RHAMNOSYLTRANSFERASE WBBL"/>
    <property type="match status" value="1"/>
</dbReference>
<proteinExistence type="predicted"/>
<reference evidence="1 2" key="1">
    <citation type="submission" date="2020-08" db="EMBL/GenBank/DDBJ databases">
        <title>Genomic Encyclopedia of Type Strains, Phase IV (KMG-V): Genome sequencing to study the core and pangenomes of soil and plant-associated prokaryotes.</title>
        <authorList>
            <person name="Whitman W."/>
        </authorList>
    </citation>
    <scope>NUCLEOTIDE SEQUENCE [LARGE SCALE GENOMIC DNA]</scope>
    <source>
        <strain evidence="1 2">B3ACCR2</strain>
    </source>
</reference>
<evidence type="ECO:0000313" key="1">
    <source>
        <dbReference type="EMBL" id="MBB2985716.1"/>
    </source>
</evidence>
<dbReference type="InterPro" id="IPR029044">
    <property type="entry name" value="Nucleotide-diphossugar_trans"/>
</dbReference>
<evidence type="ECO:0000313" key="2">
    <source>
        <dbReference type="Proteomes" id="UP000590811"/>
    </source>
</evidence>
<organism evidence="1 2">
    <name type="scientific">Terracoccus luteus</name>
    <dbReference type="NCBI Taxonomy" id="53356"/>
    <lineage>
        <taxon>Bacteria</taxon>
        <taxon>Bacillati</taxon>
        <taxon>Actinomycetota</taxon>
        <taxon>Actinomycetes</taxon>
        <taxon>Micrococcales</taxon>
        <taxon>Intrasporangiaceae</taxon>
        <taxon>Terracoccus</taxon>
    </lineage>
</organism>
<sequence>MTRMQPPPARRTAIVVVNYGSHGLLAQNLPVDREPGVDIVVVDSFSTTAERTAVETLAADRDWQLITPERNVGFGIGCNLGAERGLALGAEVLVFVNPDASLPPAARNRLVATVVADERVVAAPRIERPDGSVWASGTTDLYLDSGTMRATRKRPTGTSERAPRVQTWLSGACFAISAPLWREVGGFDPDYFLYWEDVDLSWRVHEAGGRLVTLEDAVAVHDEGRTHSETGSTRARSGTYYYYNIRNRMMFAHKHLRPSDVRAWRRSSLSAAKAIVLQGGRRQLLTGTTPWTAAARGVRDGLRAGR</sequence>
<keyword evidence="1" id="KW-0808">Transferase</keyword>
<dbReference type="Gene3D" id="3.90.550.10">
    <property type="entry name" value="Spore Coat Polysaccharide Biosynthesis Protein SpsA, Chain A"/>
    <property type="match status" value="1"/>
</dbReference>
<protein>
    <submittedName>
        <fullName evidence="1">GT2 family glycosyltransferase</fullName>
    </submittedName>
</protein>
<dbReference type="EMBL" id="JACHVT010000002">
    <property type="protein sequence ID" value="MBB2985716.1"/>
    <property type="molecule type" value="Genomic_DNA"/>
</dbReference>
<accession>A0A839PUQ7</accession>
<dbReference type="SUPFAM" id="SSF53448">
    <property type="entry name" value="Nucleotide-diphospho-sugar transferases"/>
    <property type="match status" value="1"/>
</dbReference>
<dbReference type="Proteomes" id="UP000590811">
    <property type="component" value="Unassembled WGS sequence"/>
</dbReference>
<dbReference type="RefSeq" id="WP_253354103.1">
    <property type="nucleotide sequence ID" value="NZ_JACHVT010000002.1"/>
</dbReference>
<dbReference type="AlphaFoldDB" id="A0A839PUQ7"/>
<comment type="caution">
    <text evidence="1">The sequence shown here is derived from an EMBL/GenBank/DDBJ whole genome shotgun (WGS) entry which is preliminary data.</text>
</comment>
<dbReference type="GO" id="GO:0016740">
    <property type="term" value="F:transferase activity"/>
    <property type="evidence" value="ECO:0007669"/>
    <property type="project" value="UniProtKB-KW"/>
</dbReference>
<name>A0A839PUQ7_9MICO</name>
<dbReference type="CDD" id="cd04186">
    <property type="entry name" value="GT_2_like_c"/>
    <property type="match status" value="1"/>
</dbReference>